<dbReference type="EMBL" id="CAFABE010000009">
    <property type="protein sequence ID" value="CAB4819764.1"/>
    <property type="molecule type" value="Genomic_DNA"/>
</dbReference>
<dbReference type="PROSITE" id="PS00092">
    <property type="entry name" value="N6_MTASE"/>
    <property type="match status" value="1"/>
</dbReference>
<reference evidence="5" key="1">
    <citation type="submission" date="2020-05" db="EMBL/GenBank/DDBJ databases">
        <authorList>
            <person name="Chiriac C."/>
            <person name="Salcher M."/>
            <person name="Ghai R."/>
            <person name="Kavagutti S V."/>
        </authorList>
    </citation>
    <scope>NUCLEOTIDE SEQUENCE</scope>
</reference>
<dbReference type="GO" id="GO:0003676">
    <property type="term" value="F:nucleic acid binding"/>
    <property type="evidence" value="ECO:0007669"/>
    <property type="project" value="InterPro"/>
</dbReference>
<evidence type="ECO:0000256" key="1">
    <source>
        <dbReference type="ARBA" id="ARBA00022603"/>
    </source>
</evidence>
<evidence type="ECO:0000313" key="6">
    <source>
        <dbReference type="EMBL" id="CAB4867338.1"/>
    </source>
</evidence>
<dbReference type="GO" id="GO:0036009">
    <property type="term" value="F:protein-glutamine N-methyltransferase activity"/>
    <property type="evidence" value="ECO:0007669"/>
    <property type="project" value="TreeGrafter"/>
</dbReference>
<dbReference type="CDD" id="cd02440">
    <property type="entry name" value="AdoMet_MTases"/>
    <property type="match status" value="1"/>
</dbReference>
<evidence type="ECO:0000259" key="4">
    <source>
        <dbReference type="Pfam" id="PF13847"/>
    </source>
</evidence>
<dbReference type="SUPFAM" id="SSF53335">
    <property type="entry name" value="S-adenosyl-L-methionine-dependent methyltransferases"/>
    <property type="match status" value="1"/>
</dbReference>
<sequence>MANDLLLEELTEETGSAQEARWILEAVAARVTHDQEVAAMARGLAARRAAGEPLQYVLGSWQFRDLELLVDERALIPRPETEQIVEAVLQRWRASSATRSALTIVDLGTGTGAIGLSLASALQENTVLERVILSDLSRDALELALENTMKLGIERVEFRLGSWFDALEPALKGKIDLLVSNPPYVAVSERPGLATELFYEPDEALFSLDAKDGTPGFRDVATILSEVGPWLSPGGVVGIEMGEGQVEPAVALASAVGLEDVEVIYDLAEKPRGLSAVKNS</sequence>
<keyword evidence="1" id="KW-0489">Methyltransferase</keyword>
<evidence type="ECO:0000256" key="3">
    <source>
        <dbReference type="ARBA" id="ARBA00022691"/>
    </source>
</evidence>
<dbReference type="Pfam" id="PF13847">
    <property type="entry name" value="Methyltransf_31"/>
    <property type="match status" value="1"/>
</dbReference>
<proteinExistence type="predicted"/>
<gene>
    <name evidence="5" type="ORF">UFOPK3164_00331</name>
    <name evidence="6" type="ORF">UFOPK3427_00574</name>
    <name evidence="7" type="ORF">UFOPK4112_00483</name>
</gene>
<dbReference type="AlphaFoldDB" id="A0A6J6ZGI3"/>
<name>A0A6J6ZGI3_9ZZZZ</name>
<keyword evidence="3" id="KW-0949">S-adenosyl-L-methionine</keyword>
<dbReference type="InterPro" id="IPR002052">
    <property type="entry name" value="DNA_methylase_N6_adenine_CS"/>
</dbReference>
<protein>
    <submittedName>
        <fullName evidence="5">Unannotated protein</fullName>
    </submittedName>
</protein>
<dbReference type="InterPro" id="IPR025714">
    <property type="entry name" value="Methyltranfer_dom"/>
</dbReference>
<evidence type="ECO:0000313" key="5">
    <source>
        <dbReference type="EMBL" id="CAB4819764.1"/>
    </source>
</evidence>
<dbReference type="EMBL" id="CAFBLT010000001">
    <property type="protein sequence ID" value="CAB4867338.1"/>
    <property type="molecule type" value="Genomic_DNA"/>
</dbReference>
<dbReference type="Gene3D" id="1.10.8.10">
    <property type="entry name" value="DNA helicase RuvA subunit, C-terminal domain"/>
    <property type="match status" value="1"/>
</dbReference>
<evidence type="ECO:0000313" key="7">
    <source>
        <dbReference type="EMBL" id="CAB5014027.1"/>
    </source>
</evidence>
<dbReference type="PANTHER" id="PTHR18895">
    <property type="entry name" value="HEMK METHYLTRANSFERASE"/>
    <property type="match status" value="1"/>
</dbReference>
<feature type="domain" description="Methyltransferase" evidence="4">
    <location>
        <begin position="100"/>
        <end position="182"/>
    </location>
</feature>
<dbReference type="InterPro" id="IPR050320">
    <property type="entry name" value="N5-glutamine_MTase"/>
</dbReference>
<dbReference type="PANTHER" id="PTHR18895:SF74">
    <property type="entry name" value="MTRF1L RELEASE FACTOR GLUTAMINE METHYLTRANSFERASE"/>
    <property type="match status" value="1"/>
</dbReference>
<dbReference type="InterPro" id="IPR029063">
    <property type="entry name" value="SAM-dependent_MTases_sf"/>
</dbReference>
<accession>A0A6J6ZGI3</accession>
<organism evidence="5">
    <name type="scientific">freshwater metagenome</name>
    <dbReference type="NCBI Taxonomy" id="449393"/>
    <lineage>
        <taxon>unclassified sequences</taxon>
        <taxon>metagenomes</taxon>
        <taxon>ecological metagenomes</taxon>
    </lineage>
</organism>
<keyword evidence="2" id="KW-0808">Transferase</keyword>
<dbReference type="InterPro" id="IPR004556">
    <property type="entry name" value="HemK-like"/>
</dbReference>
<evidence type="ECO:0000256" key="2">
    <source>
        <dbReference type="ARBA" id="ARBA00022679"/>
    </source>
</evidence>
<dbReference type="NCBIfam" id="TIGR00536">
    <property type="entry name" value="hemK_fam"/>
    <property type="match status" value="1"/>
</dbReference>
<dbReference type="GO" id="GO:0032259">
    <property type="term" value="P:methylation"/>
    <property type="evidence" value="ECO:0007669"/>
    <property type="project" value="UniProtKB-KW"/>
</dbReference>
<dbReference type="EMBL" id="CAFBPM010000003">
    <property type="protein sequence ID" value="CAB5014027.1"/>
    <property type="molecule type" value="Genomic_DNA"/>
</dbReference>
<dbReference type="Gene3D" id="3.40.50.150">
    <property type="entry name" value="Vaccinia Virus protein VP39"/>
    <property type="match status" value="1"/>
</dbReference>